<dbReference type="EMBL" id="JBHTLQ010000042">
    <property type="protein sequence ID" value="MFD1192051.1"/>
    <property type="molecule type" value="Genomic_DNA"/>
</dbReference>
<organism evidence="1 2">
    <name type="scientific">Phenylobacterium conjunctum</name>
    <dbReference type="NCBI Taxonomy" id="1298959"/>
    <lineage>
        <taxon>Bacteria</taxon>
        <taxon>Pseudomonadati</taxon>
        <taxon>Pseudomonadota</taxon>
        <taxon>Alphaproteobacteria</taxon>
        <taxon>Caulobacterales</taxon>
        <taxon>Caulobacteraceae</taxon>
        <taxon>Phenylobacterium</taxon>
    </lineage>
</organism>
<sequence>MLMQTISKFHFARPVIFCPMRAPQTLNTSEYTQINNNASKDAGAMSAAGSAGAFGSLAQLKGG</sequence>
<evidence type="ECO:0000313" key="2">
    <source>
        <dbReference type="Proteomes" id="UP001597216"/>
    </source>
</evidence>
<reference evidence="2" key="1">
    <citation type="journal article" date="2019" name="Int. J. Syst. Evol. Microbiol.">
        <title>The Global Catalogue of Microorganisms (GCM) 10K type strain sequencing project: providing services to taxonomists for standard genome sequencing and annotation.</title>
        <authorList>
            <consortium name="The Broad Institute Genomics Platform"/>
            <consortium name="The Broad Institute Genome Sequencing Center for Infectious Disease"/>
            <person name="Wu L."/>
            <person name="Ma J."/>
        </authorList>
    </citation>
    <scope>NUCLEOTIDE SEQUENCE [LARGE SCALE GENOMIC DNA]</scope>
    <source>
        <strain evidence="2">CCUG 55074</strain>
    </source>
</reference>
<keyword evidence="2" id="KW-1185">Reference proteome</keyword>
<proteinExistence type="predicted"/>
<comment type="caution">
    <text evidence="1">The sequence shown here is derived from an EMBL/GenBank/DDBJ whole genome shotgun (WGS) entry which is preliminary data.</text>
</comment>
<protein>
    <submittedName>
        <fullName evidence="1">Uncharacterized protein</fullName>
    </submittedName>
</protein>
<evidence type="ECO:0000313" key="1">
    <source>
        <dbReference type="EMBL" id="MFD1192051.1"/>
    </source>
</evidence>
<name>A0ABW3T5B6_9CAUL</name>
<dbReference type="Proteomes" id="UP001597216">
    <property type="component" value="Unassembled WGS sequence"/>
</dbReference>
<accession>A0ABW3T5B6</accession>
<gene>
    <name evidence="1" type="ORF">ACFQ27_15795</name>
</gene>
<dbReference type="RefSeq" id="WP_377354282.1">
    <property type="nucleotide sequence ID" value="NZ_JBHTLQ010000042.1"/>
</dbReference>